<evidence type="ECO:0000313" key="2">
    <source>
        <dbReference type="EMBL" id="TKC56491.1"/>
    </source>
</evidence>
<comment type="caution">
    <text evidence="2">The sequence shown here is derived from an EMBL/GenBank/DDBJ whole genome shotgun (WGS) entry which is preliminary data.</text>
</comment>
<keyword evidence="1" id="KW-0472">Membrane</keyword>
<gene>
    <name evidence="2" type="ORF">FBD94_22480</name>
</gene>
<keyword evidence="1" id="KW-0812">Transmembrane</keyword>
<dbReference type="AlphaFoldDB" id="A0A4U1FZF8"/>
<protein>
    <recommendedName>
        <fullName evidence="4">SLATT domain-containing protein</fullName>
    </recommendedName>
</protein>
<name>A0A4U1FZF8_9SPHI</name>
<reference evidence="2 3" key="1">
    <citation type="submission" date="2019-04" db="EMBL/GenBank/DDBJ databases">
        <title>Pedobacter sp. RP-1-16 sp. nov., isolated from Arctic soil.</title>
        <authorList>
            <person name="Dahal R.H."/>
            <person name="Kim D.-U."/>
        </authorList>
    </citation>
    <scope>NUCLEOTIDE SEQUENCE [LARGE SCALE GENOMIC DNA]</scope>
    <source>
        <strain evidence="2 3">RP-1-16</strain>
    </source>
</reference>
<evidence type="ECO:0000256" key="1">
    <source>
        <dbReference type="SAM" id="Phobius"/>
    </source>
</evidence>
<dbReference type="EMBL" id="SWDX01000012">
    <property type="protein sequence ID" value="TKC56491.1"/>
    <property type="molecule type" value="Genomic_DNA"/>
</dbReference>
<accession>A0A4U1FZF8</accession>
<proteinExistence type="predicted"/>
<dbReference type="RefSeq" id="WP_136881881.1">
    <property type="nucleotide sequence ID" value="NZ_SWDX01000012.1"/>
</dbReference>
<evidence type="ECO:0000313" key="3">
    <source>
        <dbReference type="Proteomes" id="UP000309594"/>
    </source>
</evidence>
<organism evidence="2 3">
    <name type="scientific">Pedobacter hiemivivus</name>
    <dbReference type="NCBI Taxonomy" id="2530454"/>
    <lineage>
        <taxon>Bacteria</taxon>
        <taxon>Pseudomonadati</taxon>
        <taxon>Bacteroidota</taxon>
        <taxon>Sphingobacteriia</taxon>
        <taxon>Sphingobacteriales</taxon>
        <taxon>Sphingobacteriaceae</taxon>
        <taxon>Pedobacter</taxon>
    </lineage>
</organism>
<feature type="transmembrane region" description="Helical" evidence="1">
    <location>
        <begin position="72"/>
        <end position="92"/>
    </location>
</feature>
<dbReference type="Proteomes" id="UP000309594">
    <property type="component" value="Unassembled WGS sequence"/>
</dbReference>
<feature type="transmembrane region" description="Helical" evidence="1">
    <location>
        <begin position="49"/>
        <end position="66"/>
    </location>
</feature>
<feature type="transmembrane region" description="Helical" evidence="1">
    <location>
        <begin position="155"/>
        <end position="171"/>
    </location>
</feature>
<keyword evidence="1" id="KW-1133">Transmembrane helix</keyword>
<sequence>MNQPEIELPFKEWDILPIEVYQKALDEIKEHFCDLSSEVESTTDKSIKTLIAFVTFLSGAGLYILSKETISTTSAVIAVVSVCNIYGLFSIIKARAHYLKGLNIEGMFNAEFDREEFSEGDKIRLFYYNCIEKYAIKINRLTLIVSKRNHTYNRFFGLSLILVISTCFYIGCLI</sequence>
<evidence type="ECO:0008006" key="4">
    <source>
        <dbReference type="Google" id="ProtNLM"/>
    </source>
</evidence>